<keyword evidence="1" id="KW-0472">Membrane</keyword>
<reference evidence="2 3" key="1">
    <citation type="submission" date="2019-09" db="EMBL/GenBank/DDBJ databases">
        <title>Bacillus ochoae sp. nov., Paenibacillus whitsoniae sp. nov., Paenibacillus spiritus sp. nov. Isolated from the Mars Exploration Rover during spacecraft assembly.</title>
        <authorList>
            <person name="Seuylemezian A."/>
            <person name="Vaishampayan P."/>
        </authorList>
    </citation>
    <scope>NUCLEOTIDE SEQUENCE [LARGE SCALE GENOMIC DNA]</scope>
    <source>
        <strain evidence="2 3">MER_111</strain>
    </source>
</reference>
<organism evidence="2 3">
    <name type="scientific">Paenibacillus spiritus</name>
    <dbReference type="NCBI Taxonomy" id="2496557"/>
    <lineage>
        <taxon>Bacteria</taxon>
        <taxon>Bacillati</taxon>
        <taxon>Bacillota</taxon>
        <taxon>Bacilli</taxon>
        <taxon>Bacillales</taxon>
        <taxon>Paenibacillaceae</taxon>
        <taxon>Paenibacillus</taxon>
    </lineage>
</organism>
<gene>
    <name evidence="2" type="ORF">F4V43_13720</name>
</gene>
<evidence type="ECO:0000313" key="3">
    <source>
        <dbReference type="Proteomes" id="UP000367750"/>
    </source>
</evidence>
<dbReference type="EMBL" id="VYKK01000018">
    <property type="protein sequence ID" value="KAA9002113.1"/>
    <property type="molecule type" value="Genomic_DNA"/>
</dbReference>
<protein>
    <submittedName>
        <fullName evidence="2">Uncharacterized protein</fullName>
    </submittedName>
</protein>
<sequence>MPHPDPKPVGSTKSYEVDEHPFELRHEVKRLNARLDKIADSLEKSEFKDILENYTDPKKRIITNLMAGISRGLGLSLGTFVILGILGYILSLFVDVPVIGQYLAEIKKYIDANS</sequence>
<dbReference type="OrthoDB" id="1634137at2"/>
<accession>A0A5J5G5E9</accession>
<evidence type="ECO:0000313" key="2">
    <source>
        <dbReference type="EMBL" id="KAA9002113.1"/>
    </source>
</evidence>
<feature type="transmembrane region" description="Helical" evidence="1">
    <location>
        <begin position="73"/>
        <end position="94"/>
    </location>
</feature>
<keyword evidence="1" id="KW-1133">Transmembrane helix</keyword>
<dbReference type="AlphaFoldDB" id="A0A5J5G5E9"/>
<keyword evidence="3" id="KW-1185">Reference proteome</keyword>
<comment type="caution">
    <text evidence="2">The sequence shown here is derived from an EMBL/GenBank/DDBJ whole genome shotgun (WGS) entry which is preliminary data.</text>
</comment>
<dbReference type="Pfam" id="PF18910">
    <property type="entry name" value="DUF5665"/>
    <property type="match status" value="1"/>
</dbReference>
<name>A0A5J5G5E9_9BACL</name>
<dbReference type="Proteomes" id="UP000367750">
    <property type="component" value="Unassembled WGS sequence"/>
</dbReference>
<dbReference type="InterPro" id="IPR043723">
    <property type="entry name" value="DUF5665"/>
</dbReference>
<proteinExistence type="predicted"/>
<evidence type="ECO:0000256" key="1">
    <source>
        <dbReference type="SAM" id="Phobius"/>
    </source>
</evidence>
<keyword evidence="1" id="KW-0812">Transmembrane</keyword>
<dbReference type="RefSeq" id="WP_150458818.1">
    <property type="nucleotide sequence ID" value="NZ_VYKK01000018.1"/>
</dbReference>